<dbReference type="Proteomes" id="UP000814140">
    <property type="component" value="Unassembled WGS sequence"/>
</dbReference>
<protein>
    <submittedName>
        <fullName evidence="1">Uncharacterized protein</fullName>
    </submittedName>
</protein>
<sequence length="341" mass="36998">MAGTKRSAASDSTTGPDSKRTRSANADYAEKSHANDTTTKEPAKSGDNVATRTTSDSSTAITSAKYQQPLSTMQADPANMPSTGQSQDVAQVPAPATGTEATSLPAKTNEAETTDAQNNLSDYTLHYAQRLNCPERLIEILPTILAYSNPKENIYAAAKIPSKLMWRDNQLSVPGSPDPIKIWIVGEVDTHWFFDGDGRIQKRVSVRVLPIQREAIAELERVVKDHTEPVEAAANFVLLHVLATAFSTERKRGAKGSVPVAYDKMKDGRASFSFNRSSLPSLAAEFLTKGDTVIQEVTVGRYKVTSPDKPDIKRISFKLESITVLWDGTKGPVQVSANMAT</sequence>
<reference evidence="1" key="2">
    <citation type="journal article" date="2022" name="New Phytol.">
        <title>Evolutionary transition to the ectomycorrhizal habit in the genomes of a hyperdiverse lineage of mushroom-forming fungi.</title>
        <authorList>
            <person name="Looney B."/>
            <person name="Miyauchi S."/>
            <person name="Morin E."/>
            <person name="Drula E."/>
            <person name="Courty P.E."/>
            <person name="Kohler A."/>
            <person name="Kuo A."/>
            <person name="LaButti K."/>
            <person name="Pangilinan J."/>
            <person name="Lipzen A."/>
            <person name="Riley R."/>
            <person name="Andreopoulos W."/>
            <person name="He G."/>
            <person name="Johnson J."/>
            <person name="Nolan M."/>
            <person name="Tritt A."/>
            <person name="Barry K.W."/>
            <person name="Grigoriev I.V."/>
            <person name="Nagy L.G."/>
            <person name="Hibbett D."/>
            <person name="Henrissat B."/>
            <person name="Matheny P.B."/>
            <person name="Labbe J."/>
            <person name="Martin F.M."/>
        </authorList>
    </citation>
    <scope>NUCLEOTIDE SEQUENCE</scope>
    <source>
        <strain evidence="1">HHB10654</strain>
    </source>
</reference>
<accession>A0ACB8SEZ2</accession>
<organism evidence="1 2">
    <name type="scientific">Artomyces pyxidatus</name>
    <dbReference type="NCBI Taxonomy" id="48021"/>
    <lineage>
        <taxon>Eukaryota</taxon>
        <taxon>Fungi</taxon>
        <taxon>Dikarya</taxon>
        <taxon>Basidiomycota</taxon>
        <taxon>Agaricomycotina</taxon>
        <taxon>Agaricomycetes</taxon>
        <taxon>Russulales</taxon>
        <taxon>Auriscalpiaceae</taxon>
        <taxon>Artomyces</taxon>
    </lineage>
</organism>
<dbReference type="EMBL" id="MU277416">
    <property type="protein sequence ID" value="KAI0054480.1"/>
    <property type="molecule type" value="Genomic_DNA"/>
</dbReference>
<proteinExistence type="predicted"/>
<evidence type="ECO:0000313" key="2">
    <source>
        <dbReference type="Proteomes" id="UP000814140"/>
    </source>
</evidence>
<reference evidence="1" key="1">
    <citation type="submission" date="2021-03" db="EMBL/GenBank/DDBJ databases">
        <authorList>
            <consortium name="DOE Joint Genome Institute"/>
            <person name="Ahrendt S."/>
            <person name="Looney B.P."/>
            <person name="Miyauchi S."/>
            <person name="Morin E."/>
            <person name="Drula E."/>
            <person name="Courty P.E."/>
            <person name="Chicoki N."/>
            <person name="Fauchery L."/>
            <person name="Kohler A."/>
            <person name="Kuo A."/>
            <person name="Labutti K."/>
            <person name="Pangilinan J."/>
            <person name="Lipzen A."/>
            <person name="Riley R."/>
            <person name="Andreopoulos W."/>
            <person name="He G."/>
            <person name="Johnson J."/>
            <person name="Barry K.W."/>
            <person name="Grigoriev I.V."/>
            <person name="Nagy L."/>
            <person name="Hibbett D."/>
            <person name="Henrissat B."/>
            <person name="Matheny P.B."/>
            <person name="Labbe J."/>
            <person name="Martin F."/>
        </authorList>
    </citation>
    <scope>NUCLEOTIDE SEQUENCE</scope>
    <source>
        <strain evidence="1">HHB10654</strain>
    </source>
</reference>
<keyword evidence="2" id="KW-1185">Reference proteome</keyword>
<gene>
    <name evidence="1" type="ORF">BV25DRAFT_1843631</name>
</gene>
<evidence type="ECO:0000313" key="1">
    <source>
        <dbReference type="EMBL" id="KAI0054480.1"/>
    </source>
</evidence>
<comment type="caution">
    <text evidence="1">The sequence shown here is derived from an EMBL/GenBank/DDBJ whole genome shotgun (WGS) entry which is preliminary data.</text>
</comment>
<name>A0ACB8SEZ2_9AGAM</name>